<dbReference type="InterPro" id="IPR023753">
    <property type="entry name" value="FAD/NAD-binding_dom"/>
</dbReference>
<name>Q0YQR4_9CHLB</name>
<accession>Q0YQR4</accession>
<dbReference type="InterPro" id="IPR005982">
    <property type="entry name" value="Thioredox_Rdtase"/>
</dbReference>
<dbReference type="EMBL" id="AASE01000015">
    <property type="protein sequence ID" value="EAT58660.1"/>
    <property type="molecule type" value="Genomic_DNA"/>
</dbReference>
<evidence type="ECO:0000256" key="8">
    <source>
        <dbReference type="RuleBase" id="RU003881"/>
    </source>
</evidence>
<dbReference type="GO" id="GO:0005737">
    <property type="term" value="C:cytoplasm"/>
    <property type="evidence" value="ECO:0007669"/>
    <property type="project" value="InterPro"/>
</dbReference>
<keyword evidence="4 7" id="KW-0560">Oxidoreductase</keyword>
<dbReference type="InterPro" id="IPR008255">
    <property type="entry name" value="Pyr_nucl-diS_OxRdtase_2_AS"/>
</dbReference>
<dbReference type="PRINTS" id="PR00368">
    <property type="entry name" value="FADPNR"/>
</dbReference>
<dbReference type="PANTHER" id="PTHR48105">
    <property type="entry name" value="THIOREDOXIN REDUCTASE 1-RELATED-RELATED"/>
    <property type="match status" value="1"/>
</dbReference>
<reference evidence="10 11" key="1">
    <citation type="submission" date="2006-07" db="EMBL/GenBank/DDBJ databases">
        <title>Annotation of the draft genome assembly of Chlorobium ferroxidans DSM 13031.</title>
        <authorList>
            <consortium name="US DOE Joint Genome Institute (JGI-ORNL)"/>
            <person name="Larimer F."/>
            <person name="Land M."/>
            <person name="Hauser L."/>
        </authorList>
    </citation>
    <scope>NUCLEOTIDE SEQUENCE [LARGE SCALE GENOMIC DNA]</scope>
    <source>
        <strain evidence="10 11">DSM 13031</strain>
    </source>
</reference>
<evidence type="ECO:0000313" key="10">
    <source>
        <dbReference type="EMBL" id="EAT58660.1"/>
    </source>
</evidence>
<keyword evidence="6 7" id="KW-0676">Redox-active center</keyword>
<comment type="similarity">
    <text evidence="1 7">Belongs to the class-II pyridine nucleotide-disulfide oxidoreductase family.</text>
</comment>
<dbReference type="SUPFAM" id="SSF51905">
    <property type="entry name" value="FAD/NAD(P)-binding domain"/>
    <property type="match status" value="1"/>
</dbReference>
<gene>
    <name evidence="10" type="ORF">CferDRAFT_0634</name>
</gene>
<keyword evidence="11" id="KW-1185">Reference proteome</keyword>
<evidence type="ECO:0000256" key="4">
    <source>
        <dbReference type="ARBA" id="ARBA00023002"/>
    </source>
</evidence>
<keyword evidence="2 7" id="KW-0285">Flavoprotein</keyword>
<dbReference type="AlphaFoldDB" id="Q0YQR4"/>
<comment type="subunit">
    <text evidence="7">Homodimer.</text>
</comment>
<keyword evidence="8" id="KW-0521">NADP</keyword>
<dbReference type="GO" id="GO:0019430">
    <property type="term" value="P:removal of superoxide radicals"/>
    <property type="evidence" value="ECO:0007669"/>
    <property type="project" value="UniProtKB-UniRule"/>
</dbReference>
<feature type="domain" description="FAD/NAD(P)-binding" evidence="9">
    <location>
        <begin position="10"/>
        <end position="299"/>
    </location>
</feature>
<evidence type="ECO:0000256" key="3">
    <source>
        <dbReference type="ARBA" id="ARBA00022827"/>
    </source>
</evidence>
<dbReference type="GO" id="GO:0004791">
    <property type="term" value="F:thioredoxin-disulfide reductase (NADPH) activity"/>
    <property type="evidence" value="ECO:0007669"/>
    <property type="project" value="UniProtKB-UniRule"/>
</dbReference>
<dbReference type="NCBIfam" id="TIGR01292">
    <property type="entry name" value="TRX_reduct"/>
    <property type="match status" value="1"/>
</dbReference>
<sequence>MTNMEREVRDIVIMGTGPAGYTAAIYTGRSNLKPLIIEGLQPGGQLMITTEIENFPGFPEGIRGPELMSKMREQAAKFGAEFLAGSVTEVDLSRSPFSLQLEDGRELFTHALIVATGACAKWLGIESEDRYRGKGVSACATCDGFFFRDSKVFVIGGGDTAMEEALYLTKFASEVVLVHRREEFRSSKIMSLRVQKNPKIRMLLNEVVDEILGDGMQVTGIRLKNVKTGELVEHSCDGVFLAIGHSPNTALFKGQLDLDDYGYIKTKKSSSETSVAGVFACGDVQDFNYRQAVTAVGTGCMAAVDTERFLETIR</sequence>
<dbReference type="InterPro" id="IPR036188">
    <property type="entry name" value="FAD/NAD-bd_sf"/>
</dbReference>
<protein>
    <recommendedName>
        <fullName evidence="7">Thioredoxin reductase</fullName>
        <ecNumber evidence="7">1.8.1.9</ecNumber>
    </recommendedName>
</protein>
<evidence type="ECO:0000256" key="5">
    <source>
        <dbReference type="ARBA" id="ARBA00023157"/>
    </source>
</evidence>
<evidence type="ECO:0000313" key="11">
    <source>
        <dbReference type="Proteomes" id="UP000004162"/>
    </source>
</evidence>
<proteinExistence type="inferred from homology"/>
<dbReference type="Proteomes" id="UP000004162">
    <property type="component" value="Unassembled WGS sequence"/>
</dbReference>
<dbReference type="InterPro" id="IPR050097">
    <property type="entry name" value="Ferredoxin-NADP_redctase_2"/>
</dbReference>
<dbReference type="Pfam" id="PF07992">
    <property type="entry name" value="Pyr_redox_2"/>
    <property type="match status" value="1"/>
</dbReference>
<evidence type="ECO:0000256" key="2">
    <source>
        <dbReference type="ARBA" id="ARBA00022630"/>
    </source>
</evidence>
<reference evidence="10 11" key="2">
    <citation type="submission" date="2006-07" db="EMBL/GenBank/DDBJ databases">
        <title>Sequencing of the draft genome and assembly of Chlorobium ferroxidans DSM 13031.</title>
        <authorList>
            <consortium name="US DOE Joint Genome Institute (JGI-PGF)"/>
            <person name="Copeland A."/>
            <person name="Lucas S."/>
            <person name="Lapidus A."/>
            <person name="Barry K."/>
            <person name="Glavina del Rio T."/>
            <person name="Dalin E."/>
            <person name="Tice H."/>
            <person name="Bruce D."/>
            <person name="Pitluck S."/>
            <person name="Richardson P."/>
        </authorList>
    </citation>
    <scope>NUCLEOTIDE SEQUENCE [LARGE SCALE GENOMIC DNA]</scope>
    <source>
        <strain evidence="10 11">DSM 13031</strain>
    </source>
</reference>
<dbReference type="Gene3D" id="3.50.50.60">
    <property type="entry name" value="FAD/NAD(P)-binding domain"/>
    <property type="match status" value="2"/>
</dbReference>
<keyword evidence="3 7" id="KW-0274">FAD</keyword>
<evidence type="ECO:0000259" key="9">
    <source>
        <dbReference type="Pfam" id="PF07992"/>
    </source>
</evidence>
<evidence type="ECO:0000256" key="7">
    <source>
        <dbReference type="RuleBase" id="RU003880"/>
    </source>
</evidence>
<evidence type="ECO:0000256" key="1">
    <source>
        <dbReference type="ARBA" id="ARBA00009333"/>
    </source>
</evidence>
<dbReference type="EC" id="1.8.1.9" evidence="7"/>
<keyword evidence="5" id="KW-1015">Disulfide bond</keyword>
<dbReference type="PRINTS" id="PR00469">
    <property type="entry name" value="PNDRDTASEII"/>
</dbReference>
<comment type="caution">
    <text evidence="10">The sequence shown here is derived from an EMBL/GenBank/DDBJ whole genome shotgun (WGS) entry which is preliminary data.</text>
</comment>
<evidence type="ECO:0000256" key="6">
    <source>
        <dbReference type="ARBA" id="ARBA00023284"/>
    </source>
</evidence>
<organism evidence="10 11">
    <name type="scientific">Chlorobium ferrooxidans DSM 13031</name>
    <dbReference type="NCBI Taxonomy" id="377431"/>
    <lineage>
        <taxon>Bacteria</taxon>
        <taxon>Pseudomonadati</taxon>
        <taxon>Chlorobiota</taxon>
        <taxon>Chlorobiia</taxon>
        <taxon>Chlorobiales</taxon>
        <taxon>Chlorobiaceae</taxon>
        <taxon>Chlorobium/Pelodictyon group</taxon>
        <taxon>Chlorobium</taxon>
    </lineage>
</organism>
<comment type="catalytic activity">
    <reaction evidence="7">
        <text>[thioredoxin]-dithiol + NADP(+) = [thioredoxin]-disulfide + NADPH + H(+)</text>
        <dbReference type="Rhea" id="RHEA:20345"/>
        <dbReference type="Rhea" id="RHEA-COMP:10698"/>
        <dbReference type="Rhea" id="RHEA-COMP:10700"/>
        <dbReference type="ChEBI" id="CHEBI:15378"/>
        <dbReference type="ChEBI" id="CHEBI:29950"/>
        <dbReference type="ChEBI" id="CHEBI:50058"/>
        <dbReference type="ChEBI" id="CHEBI:57783"/>
        <dbReference type="ChEBI" id="CHEBI:58349"/>
        <dbReference type="EC" id="1.8.1.9"/>
    </reaction>
</comment>
<dbReference type="PROSITE" id="PS00573">
    <property type="entry name" value="PYRIDINE_REDOX_2"/>
    <property type="match status" value="1"/>
</dbReference>
<comment type="cofactor">
    <cofactor evidence="8">
        <name>FAD</name>
        <dbReference type="ChEBI" id="CHEBI:57692"/>
    </cofactor>
    <text evidence="8">Binds 1 FAD per subunit.</text>
</comment>